<dbReference type="GO" id="GO:0016740">
    <property type="term" value="F:transferase activity"/>
    <property type="evidence" value="ECO:0007669"/>
    <property type="project" value="UniProtKB-KW"/>
</dbReference>
<accession>A0A5M6CDP7</accession>
<proteinExistence type="predicted"/>
<protein>
    <submittedName>
        <fullName evidence="1">Glycosyltransferase family 2 protein</fullName>
    </submittedName>
</protein>
<organism evidence="1 2">
    <name type="scientific">Taibaiella lutea</name>
    <dbReference type="NCBI Taxonomy" id="2608001"/>
    <lineage>
        <taxon>Bacteria</taxon>
        <taxon>Pseudomonadati</taxon>
        <taxon>Bacteroidota</taxon>
        <taxon>Chitinophagia</taxon>
        <taxon>Chitinophagales</taxon>
        <taxon>Chitinophagaceae</taxon>
        <taxon>Taibaiella</taxon>
    </lineage>
</organism>
<reference evidence="1 2" key="1">
    <citation type="submission" date="2019-09" db="EMBL/GenBank/DDBJ databases">
        <title>Genome sequence and assembly of Taibaiella sp.</title>
        <authorList>
            <person name="Chhetri G."/>
        </authorList>
    </citation>
    <scope>NUCLEOTIDE SEQUENCE [LARGE SCALE GENOMIC DNA]</scope>
    <source>
        <strain evidence="1 2">KVB11</strain>
    </source>
</reference>
<name>A0A5M6CDP7_9BACT</name>
<dbReference type="Proteomes" id="UP000323632">
    <property type="component" value="Unassembled WGS sequence"/>
</dbReference>
<dbReference type="EMBL" id="VWSH01000004">
    <property type="protein sequence ID" value="KAA5532580.1"/>
    <property type="molecule type" value="Genomic_DNA"/>
</dbReference>
<comment type="caution">
    <text evidence="1">The sequence shown here is derived from an EMBL/GenBank/DDBJ whole genome shotgun (WGS) entry which is preliminary data.</text>
</comment>
<evidence type="ECO:0000313" key="1">
    <source>
        <dbReference type="EMBL" id="KAA5532580.1"/>
    </source>
</evidence>
<gene>
    <name evidence="1" type="ORF">F0919_17510</name>
</gene>
<sequence>MDDIVNRLADKVSEIRIGYDGNLNEISPALNHKAISIVPVEWEGYSITKNKLALTAANDWILSLDSDEVPDESLVSAICALNFDTLSTKTQFSIRRYSFFEGKMMKHGSWGNDNVRRLYNKTRTQWDNALVHESLEQDAETIHQKLQGSLMHFTADDYQTFLNKSQRYARLSADKYFQQDKKATPLKRYISPLFSFVKEFVFQAGFLDGARGWKIAKGNAIYTYWKYKFLKEKEKKA</sequence>
<dbReference type="AlphaFoldDB" id="A0A5M6CDP7"/>
<dbReference type="RefSeq" id="WP_150034083.1">
    <property type="nucleotide sequence ID" value="NZ_VWSH01000004.1"/>
</dbReference>
<keyword evidence="1" id="KW-0808">Transferase</keyword>
<evidence type="ECO:0000313" key="2">
    <source>
        <dbReference type="Proteomes" id="UP000323632"/>
    </source>
</evidence>
<keyword evidence="2" id="KW-1185">Reference proteome</keyword>
<dbReference type="CDD" id="cd02511">
    <property type="entry name" value="Beta4Glucosyltransferase"/>
    <property type="match status" value="1"/>
</dbReference>